<dbReference type="InterPro" id="IPR000462">
    <property type="entry name" value="CDP-OH_P_trans"/>
</dbReference>
<dbReference type="EMBL" id="MHKD01000019">
    <property type="protein sequence ID" value="OGY83757.1"/>
    <property type="molecule type" value="Genomic_DNA"/>
</dbReference>
<dbReference type="Proteomes" id="UP000176952">
    <property type="component" value="Unassembled WGS sequence"/>
</dbReference>
<evidence type="ECO:0000256" key="1">
    <source>
        <dbReference type="ARBA" id="ARBA00022679"/>
    </source>
</evidence>
<dbReference type="GO" id="GO:0016780">
    <property type="term" value="F:phosphotransferase activity, for other substituted phosphate groups"/>
    <property type="evidence" value="ECO:0007669"/>
    <property type="project" value="InterPro"/>
</dbReference>
<feature type="transmembrane region" description="Helical" evidence="3">
    <location>
        <begin position="45"/>
        <end position="62"/>
    </location>
</feature>
<sequence>MKITLTEAKKAVKNVDGFFASYVSSTLSPYLVKASAALNIHPNTLTFFSVVTTLVGIFLFFLGSQAQLIIGAILIQIGLIFDVADGQLARATNQKSAFGAWFDYMSDRLTEFLAIFALTYSAFQASGDTQLFTLAFAGILATNLRHYDFSLRKNLGIIDLSNKYTDEKKIPKTGFTRLSAILKESLLFMQSERLAVISICAILGKIELMLWIYCIWGALILLAKSGMSWYNHFTKSSNKTSL</sequence>
<evidence type="ECO:0000313" key="4">
    <source>
        <dbReference type="EMBL" id="OGY83757.1"/>
    </source>
</evidence>
<dbReference type="Pfam" id="PF01066">
    <property type="entry name" value="CDP-OH_P_transf"/>
    <property type="match status" value="1"/>
</dbReference>
<dbReference type="GO" id="GO:0016020">
    <property type="term" value="C:membrane"/>
    <property type="evidence" value="ECO:0007669"/>
    <property type="project" value="InterPro"/>
</dbReference>
<dbReference type="InterPro" id="IPR048254">
    <property type="entry name" value="CDP_ALCOHOL_P_TRANSF_CS"/>
</dbReference>
<reference evidence="4 5" key="1">
    <citation type="journal article" date="2016" name="Nat. Commun.">
        <title>Thousands of microbial genomes shed light on interconnected biogeochemical processes in an aquifer system.</title>
        <authorList>
            <person name="Anantharaman K."/>
            <person name="Brown C.T."/>
            <person name="Hug L.A."/>
            <person name="Sharon I."/>
            <person name="Castelle C.J."/>
            <person name="Probst A.J."/>
            <person name="Thomas B.C."/>
            <person name="Singh A."/>
            <person name="Wilkins M.J."/>
            <person name="Karaoz U."/>
            <person name="Brodie E.L."/>
            <person name="Williams K.H."/>
            <person name="Hubbard S.S."/>
            <person name="Banfield J.F."/>
        </authorList>
    </citation>
    <scope>NUCLEOTIDE SEQUENCE [LARGE SCALE GENOMIC DNA]</scope>
</reference>
<dbReference type="STRING" id="1798542.A3F54_05245"/>
<dbReference type="InterPro" id="IPR043130">
    <property type="entry name" value="CDP-OH_PTrfase_TM_dom"/>
</dbReference>
<proteinExistence type="inferred from homology"/>
<dbReference type="AlphaFoldDB" id="A0A1G2B694"/>
<keyword evidence="1 2" id="KW-0808">Transferase</keyword>
<organism evidence="4 5">
    <name type="scientific">Candidatus Kerfeldbacteria bacterium RIFCSPHIGHO2_12_FULL_48_17</name>
    <dbReference type="NCBI Taxonomy" id="1798542"/>
    <lineage>
        <taxon>Bacteria</taxon>
        <taxon>Candidatus Kerfeldiibacteriota</taxon>
    </lineage>
</organism>
<gene>
    <name evidence="4" type="ORF">A3F54_05245</name>
</gene>
<name>A0A1G2B694_9BACT</name>
<accession>A0A1G2B694</accession>
<keyword evidence="3" id="KW-0472">Membrane</keyword>
<dbReference type="GO" id="GO:0008654">
    <property type="term" value="P:phospholipid biosynthetic process"/>
    <property type="evidence" value="ECO:0007669"/>
    <property type="project" value="InterPro"/>
</dbReference>
<evidence type="ECO:0008006" key="6">
    <source>
        <dbReference type="Google" id="ProtNLM"/>
    </source>
</evidence>
<dbReference type="Gene3D" id="1.20.120.1760">
    <property type="match status" value="1"/>
</dbReference>
<protein>
    <recommendedName>
        <fullName evidence="6">CDP-alcohol phosphatidyltransferase</fullName>
    </recommendedName>
</protein>
<evidence type="ECO:0000256" key="2">
    <source>
        <dbReference type="RuleBase" id="RU003750"/>
    </source>
</evidence>
<comment type="similarity">
    <text evidence="2">Belongs to the CDP-alcohol phosphatidyltransferase class-I family.</text>
</comment>
<dbReference type="PROSITE" id="PS00379">
    <property type="entry name" value="CDP_ALCOHOL_P_TRANSF"/>
    <property type="match status" value="1"/>
</dbReference>
<comment type="caution">
    <text evidence="4">The sequence shown here is derived from an EMBL/GenBank/DDBJ whole genome shotgun (WGS) entry which is preliminary data.</text>
</comment>
<feature type="transmembrane region" description="Helical" evidence="3">
    <location>
        <begin position="210"/>
        <end position="230"/>
    </location>
</feature>
<evidence type="ECO:0000313" key="5">
    <source>
        <dbReference type="Proteomes" id="UP000176952"/>
    </source>
</evidence>
<evidence type="ECO:0000256" key="3">
    <source>
        <dbReference type="SAM" id="Phobius"/>
    </source>
</evidence>
<keyword evidence="3" id="KW-1133">Transmembrane helix</keyword>
<keyword evidence="3" id="KW-0812">Transmembrane</keyword>